<evidence type="ECO:0000256" key="3">
    <source>
        <dbReference type="ARBA" id="ARBA00022452"/>
    </source>
</evidence>
<keyword evidence="6 11" id="KW-0798">TonB box</keyword>
<keyword evidence="3 10" id="KW-1134">Transmembrane beta strand</keyword>
<dbReference type="GO" id="GO:0009279">
    <property type="term" value="C:cell outer membrane"/>
    <property type="evidence" value="ECO:0007669"/>
    <property type="project" value="UniProtKB-SubCell"/>
</dbReference>
<dbReference type="PANTHER" id="PTHR30069">
    <property type="entry name" value="TONB-DEPENDENT OUTER MEMBRANE RECEPTOR"/>
    <property type="match status" value="1"/>
</dbReference>
<evidence type="ECO:0000256" key="10">
    <source>
        <dbReference type="PROSITE-ProRule" id="PRU01360"/>
    </source>
</evidence>
<dbReference type="RefSeq" id="WP_072287056.1">
    <property type="nucleotide sequence ID" value="NZ_CP015518.1"/>
</dbReference>
<proteinExistence type="inferred from homology"/>
<evidence type="ECO:0000256" key="9">
    <source>
        <dbReference type="ARBA" id="ARBA00023237"/>
    </source>
</evidence>
<comment type="subcellular location">
    <subcellularLocation>
        <location evidence="1 10">Cell outer membrane</location>
        <topology evidence="1 10">Multi-pass membrane protein</topology>
    </subcellularLocation>
</comment>
<keyword evidence="7 10" id="KW-0472">Membrane</keyword>
<accession>A0A1L3GGY3</accession>
<evidence type="ECO:0000256" key="8">
    <source>
        <dbReference type="ARBA" id="ARBA00023170"/>
    </source>
</evidence>
<protein>
    <recommendedName>
        <fullName evidence="17">TonB-dependent receptor</fullName>
    </recommendedName>
</protein>
<evidence type="ECO:0000259" key="14">
    <source>
        <dbReference type="Pfam" id="PF07715"/>
    </source>
</evidence>
<evidence type="ECO:0000256" key="5">
    <source>
        <dbReference type="ARBA" id="ARBA00022729"/>
    </source>
</evidence>
<evidence type="ECO:0000256" key="1">
    <source>
        <dbReference type="ARBA" id="ARBA00004571"/>
    </source>
</evidence>
<dbReference type="EMBL" id="CP015518">
    <property type="protein sequence ID" value="APG25207.1"/>
    <property type="molecule type" value="Genomic_DNA"/>
</dbReference>
<feature type="domain" description="TonB-dependent receptor-like beta-barrel" evidence="13">
    <location>
        <begin position="213"/>
        <end position="627"/>
    </location>
</feature>
<evidence type="ECO:0000256" key="12">
    <source>
        <dbReference type="SAM" id="SignalP"/>
    </source>
</evidence>
<keyword evidence="8" id="KW-0675">Receptor</keyword>
<evidence type="ECO:0000256" key="4">
    <source>
        <dbReference type="ARBA" id="ARBA00022692"/>
    </source>
</evidence>
<name>A0A1L3GGY3_SYNAC</name>
<dbReference type="PANTHER" id="PTHR30069:SF29">
    <property type="entry name" value="HEMOGLOBIN AND HEMOGLOBIN-HAPTOGLOBIN-BINDING PROTEIN 1-RELATED"/>
    <property type="match status" value="1"/>
</dbReference>
<dbReference type="PROSITE" id="PS52016">
    <property type="entry name" value="TONB_DEPENDENT_REC_3"/>
    <property type="match status" value="1"/>
</dbReference>
<sequence length="654" mass="72392">MKSIKVRLAAMLVGAMMAGGAANLQAATADEEVYRLGEVVVSGEASVVESVGVTHKVTAEEIQKRGVRTLDEAINLLPGVTVRVGGDGTPRIDIRGLRTRHVKLLLNGTPFNATSDGQFAPNLISVENIAEIVVTTGGASSLYGAGGNAGVINVITKKGARGAHGSAGVELAEGDTQLLRATAGYGADRYDVFVSGSLYERDYWELSDHFSPSSTEDGGERENSDYERDNLFANIGFAPTDATLIGMTVNYLKSDFGKPPVAVEDDFAPNLRYEREEDEGFNAQLALDHDFKGPLSFKGWAYYNKLNTLENRYLSDYETQGAGAPGTSRTDAETQISGINGQLRYDMQRYGVATLGVMYENNDYEALGFSVNNRGRLSTVDASGNFQLYATTFEYEVTPLPKLGLVLGGGYHWQDRADKSDGDYTYLVGLRYDLFDGTRLKASHARKIRFPTLRDLYDPERGNLDLDAEVTWNTEVGFEQDLPAATTVSLTGFYMDIEDFIERPDGEVQVQNYEKYEFYGVEVAAENRYFDELLLRASYSYLHSEDKSSDSNRDQLQNRPEHKVVLEAAYQLPWNMSVYGSAMWVANAYTYNDDVTIKKRIPEYLVFDFRLSKKVANALDLYFGIHNAFDADYVTSYGIPHAGRAMYGGVTWKF</sequence>
<dbReference type="InterPro" id="IPR037066">
    <property type="entry name" value="Plug_dom_sf"/>
</dbReference>
<dbReference type="InterPro" id="IPR036942">
    <property type="entry name" value="Beta-barrel_TonB_sf"/>
</dbReference>
<dbReference type="STRING" id="29542.A6070_03335"/>
<dbReference type="InterPro" id="IPR012910">
    <property type="entry name" value="Plug_dom"/>
</dbReference>
<dbReference type="Gene3D" id="2.170.130.10">
    <property type="entry name" value="TonB-dependent receptor, plug domain"/>
    <property type="match status" value="1"/>
</dbReference>
<comment type="similarity">
    <text evidence="10 11">Belongs to the TonB-dependent receptor family.</text>
</comment>
<dbReference type="AlphaFoldDB" id="A0A1L3GGY3"/>
<evidence type="ECO:0000256" key="2">
    <source>
        <dbReference type="ARBA" id="ARBA00022448"/>
    </source>
</evidence>
<dbReference type="GO" id="GO:0015344">
    <property type="term" value="F:siderophore uptake transmembrane transporter activity"/>
    <property type="evidence" value="ECO:0007669"/>
    <property type="project" value="TreeGrafter"/>
</dbReference>
<dbReference type="SUPFAM" id="SSF56935">
    <property type="entry name" value="Porins"/>
    <property type="match status" value="1"/>
</dbReference>
<feature type="chain" id="PRO_5012521178" description="TonB-dependent receptor" evidence="12">
    <location>
        <begin position="27"/>
        <end position="654"/>
    </location>
</feature>
<evidence type="ECO:0008006" key="17">
    <source>
        <dbReference type="Google" id="ProtNLM"/>
    </source>
</evidence>
<evidence type="ECO:0000256" key="7">
    <source>
        <dbReference type="ARBA" id="ARBA00023136"/>
    </source>
</evidence>
<keyword evidence="16" id="KW-1185">Reference proteome</keyword>
<dbReference type="InterPro" id="IPR000531">
    <property type="entry name" value="Beta-barrel_TonB"/>
</dbReference>
<keyword evidence="2 10" id="KW-0813">Transport</keyword>
<evidence type="ECO:0000256" key="6">
    <source>
        <dbReference type="ARBA" id="ARBA00023077"/>
    </source>
</evidence>
<reference evidence="15 16" key="1">
    <citation type="journal article" date="2017" name="Genome Announc.">
        <title>Complete Genome Sequences of Two Acetylene-Fermenting Pelobacter acetylenicus Strains.</title>
        <authorList>
            <person name="Sutton J.M."/>
            <person name="Baesman S.M."/>
            <person name="Fierst J.L."/>
            <person name="Poret-Peterson A.T."/>
            <person name="Oremland R.S."/>
            <person name="Dunlap D.S."/>
            <person name="Akob D.M."/>
        </authorList>
    </citation>
    <scope>NUCLEOTIDE SEQUENCE [LARGE SCALE GENOMIC DNA]</scope>
    <source>
        <strain evidence="15 16">DSM 3247</strain>
    </source>
</reference>
<gene>
    <name evidence="15" type="ORF">A7E75_09365</name>
</gene>
<dbReference type="Pfam" id="PF00593">
    <property type="entry name" value="TonB_dep_Rec_b-barrel"/>
    <property type="match status" value="1"/>
</dbReference>
<keyword evidence="9 10" id="KW-0998">Cell outer membrane</keyword>
<dbReference type="Pfam" id="PF07715">
    <property type="entry name" value="Plug"/>
    <property type="match status" value="1"/>
</dbReference>
<dbReference type="InterPro" id="IPR039426">
    <property type="entry name" value="TonB-dep_rcpt-like"/>
</dbReference>
<dbReference type="CDD" id="cd01347">
    <property type="entry name" value="ligand_gated_channel"/>
    <property type="match status" value="1"/>
</dbReference>
<feature type="signal peptide" evidence="12">
    <location>
        <begin position="1"/>
        <end position="26"/>
    </location>
</feature>
<dbReference type="Gene3D" id="2.40.170.20">
    <property type="entry name" value="TonB-dependent receptor, beta-barrel domain"/>
    <property type="match status" value="1"/>
</dbReference>
<dbReference type="Proteomes" id="UP000182264">
    <property type="component" value="Chromosome"/>
</dbReference>
<keyword evidence="5 12" id="KW-0732">Signal</keyword>
<organism evidence="15 16">
    <name type="scientific">Syntrophotalea acetylenica</name>
    <name type="common">Pelobacter acetylenicus</name>
    <dbReference type="NCBI Taxonomy" id="29542"/>
    <lineage>
        <taxon>Bacteria</taxon>
        <taxon>Pseudomonadati</taxon>
        <taxon>Thermodesulfobacteriota</taxon>
        <taxon>Desulfuromonadia</taxon>
        <taxon>Desulfuromonadales</taxon>
        <taxon>Syntrophotaleaceae</taxon>
        <taxon>Syntrophotalea</taxon>
    </lineage>
</organism>
<evidence type="ECO:0000256" key="11">
    <source>
        <dbReference type="RuleBase" id="RU003357"/>
    </source>
</evidence>
<evidence type="ECO:0000259" key="13">
    <source>
        <dbReference type="Pfam" id="PF00593"/>
    </source>
</evidence>
<evidence type="ECO:0000313" key="16">
    <source>
        <dbReference type="Proteomes" id="UP000182264"/>
    </source>
</evidence>
<keyword evidence="4 10" id="KW-0812">Transmembrane</keyword>
<dbReference type="GO" id="GO:0044718">
    <property type="term" value="P:siderophore transmembrane transport"/>
    <property type="evidence" value="ECO:0007669"/>
    <property type="project" value="TreeGrafter"/>
</dbReference>
<feature type="domain" description="TonB-dependent receptor plug" evidence="14">
    <location>
        <begin position="52"/>
        <end position="151"/>
    </location>
</feature>
<evidence type="ECO:0000313" key="15">
    <source>
        <dbReference type="EMBL" id="APG25207.1"/>
    </source>
</evidence>